<dbReference type="GeneID" id="20639465"/>
<dbReference type="InParanoid" id="G4ZMT2"/>
<dbReference type="GO" id="GO:0006303">
    <property type="term" value="P:double-strand break repair via nonhomologous end joining"/>
    <property type="evidence" value="ECO:0007669"/>
    <property type="project" value="TreeGrafter"/>
</dbReference>
<keyword evidence="4" id="KW-1185">Reference proteome</keyword>
<protein>
    <recommendedName>
        <fullName evidence="2">Crossover junction endonuclease MUS81-like HHH domain-containing protein</fullName>
    </recommendedName>
</protein>
<dbReference type="Proteomes" id="UP000002640">
    <property type="component" value="Unassembled WGS sequence"/>
</dbReference>
<evidence type="ECO:0000313" key="4">
    <source>
        <dbReference type="Proteomes" id="UP000002640"/>
    </source>
</evidence>
<dbReference type="GO" id="GO:0003677">
    <property type="term" value="F:DNA binding"/>
    <property type="evidence" value="ECO:0007669"/>
    <property type="project" value="InterPro"/>
</dbReference>
<dbReference type="Gene3D" id="1.10.150.110">
    <property type="entry name" value="DNA polymerase beta, N-terminal domain-like"/>
    <property type="match status" value="4"/>
</dbReference>
<feature type="domain" description="Crossover junction endonuclease MUS81-like HHH" evidence="2">
    <location>
        <begin position="137"/>
        <end position="207"/>
    </location>
</feature>
<dbReference type="SUPFAM" id="SSF47802">
    <property type="entry name" value="DNA polymerase beta, N-terminal domain-like"/>
    <property type="match status" value="4"/>
</dbReference>
<dbReference type="PANTHER" id="PTHR11276:SF28">
    <property type="entry name" value="DNA POLYMERASE LAMBDA"/>
    <property type="match status" value="1"/>
</dbReference>
<dbReference type="KEGG" id="psoj:PHYSODRAFT_263123"/>
<organism evidence="3 4">
    <name type="scientific">Phytophthora sojae (strain P6497)</name>
    <name type="common">Soybean stem and root rot agent</name>
    <name type="synonym">Phytophthora megasperma f. sp. glycines</name>
    <dbReference type="NCBI Taxonomy" id="1094619"/>
    <lineage>
        <taxon>Eukaryota</taxon>
        <taxon>Sar</taxon>
        <taxon>Stramenopiles</taxon>
        <taxon>Oomycota</taxon>
        <taxon>Peronosporomycetes</taxon>
        <taxon>Peronosporales</taxon>
        <taxon>Peronosporaceae</taxon>
        <taxon>Phytophthora</taxon>
    </lineage>
</organism>
<name>G4ZMT2_PHYSP</name>
<dbReference type="SMR" id="G4ZMT2"/>
<feature type="domain" description="Crossover junction endonuclease MUS81-like HHH" evidence="2">
    <location>
        <begin position="468"/>
        <end position="534"/>
    </location>
</feature>
<dbReference type="OMA" id="QLDRGHT"/>
<dbReference type="Pfam" id="PF14716">
    <property type="entry name" value="HHH_8"/>
    <property type="match status" value="3"/>
</dbReference>
<dbReference type="InterPro" id="IPR022312">
    <property type="entry name" value="DNA_pol_X"/>
</dbReference>
<feature type="region of interest" description="Disordered" evidence="1">
    <location>
        <begin position="417"/>
        <end position="448"/>
    </location>
</feature>
<gene>
    <name evidence="3" type="ORF">PHYSODRAFT_263123</name>
</gene>
<dbReference type="AlphaFoldDB" id="G4ZMT2"/>
<evidence type="ECO:0000256" key="1">
    <source>
        <dbReference type="SAM" id="MobiDB-lite"/>
    </source>
</evidence>
<feature type="region of interest" description="Disordered" evidence="1">
    <location>
        <begin position="46"/>
        <end position="100"/>
    </location>
</feature>
<dbReference type="STRING" id="1094619.G4ZMT2"/>
<dbReference type="FunFam" id="1.10.150.110:FF:000010">
    <property type="entry name" value="DNA polymerase"/>
    <property type="match status" value="1"/>
</dbReference>
<sequence>MVDAQTGDAVYAQIGKLREIAKSKHVDIPENAYAATSDIATALLSSNGDEDAAMKKITAKFGRNKRSLPSEMSQSNKKSKHGGENGGDESEPATAGYAYAAVSKDEIEGGGEEESMPPHKTIRLVEEVREQKAKNPDNQKIVDAFAKYGEEQLDRGHTGKGVSHLRAALHIRDHPNAITSAKDARAVPMVGVKIASQIEEVLVTGKLKDQTGDQNVSTDVDDHQRPQLVVEIHNSQAKCSENEKLVAELTKFGEHELYFGSPGKGTSHLRAAREIQLAEQEIKSGSTARTSVPLVGDVIADKIDQILKHGRIVKDTGETAGSRSCSRDSGGGYTLAPIVKDLREKPAVCPDNQKIVDALVDYGDSHLYSGHRGKGISHLRAAQHIRDSKTAVKSGKQASQEIDMVGQRIATKIDQIIDQGHADSDEDYEYDEGEVEEEEGSEYGERERDSVVPPIVMDVCSKSAKVEKNQLLVDALVEYGEEQLYKRHTGRGTAFLRAARRLRDADVAVNNGKELKALGRIGDRVADRVDKMLAAK</sequence>
<reference evidence="3 4" key="1">
    <citation type="journal article" date="2006" name="Science">
        <title>Phytophthora genome sequences uncover evolutionary origins and mechanisms of pathogenesis.</title>
        <authorList>
            <person name="Tyler B.M."/>
            <person name="Tripathy S."/>
            <person name="Zhang X."/>
            <person name="Dehal P."/>
            <person name="Jiang R.H."/>
            <person name="Aerts A."/>
            <person name="Arredondo F.D."/>
            <person name="Baxter L."/>
            <person name="Bensasson D."/>
            <person name="Beynon J.L."/>
            <person name="Chapman J."/>
            <person name="Damasceno C.M."/>
            <person name="Dorrance A.E."/>
            <person name="Dou D."/>
            <person name="Dickerman A.W."/>
            <person name="Dubchak I.L."/>
            <person name="Garbelotto M."/>
            <person name="Gijzen M."/>
            <person name="Gordon S.G."/>
            <person name="Govers F."/>
            <person name="Grunwald N.J."/>
            <person name="Huang W."/>
            <person name="Ivors K.L."/>
            <person name="Jones R.W."/>
            <person name="Kamoun S."/>
            <person name="Krampis K."/>
            <person name="Lamour K.H."/>
            <person name="Lee M.K."/>
            <person name="McDonald W.H."/>
            <person name="Medina M."/>
            <person name="Meijer H.J."/>
            <person name="Nordberg E.K."/>
            <person name="Maclean D.J."/>
            <person name="Ospina-Giraldo M.D."/>
            <person name="Morris P.F."/>
            <person name="Phuntumart V."/>
            <person name="Putnam N.H."/>
            <person name="Rash S."/>
            <person name="Rose J.K."/>
            <person name="Sakihama Y."/>
            <person name="Salamov A.A."/>
            <person name="Savidor A."/>
            <person name="Scheuring C.F."/>
            <person name="Smith B.M."/>
            <person name="Sobral B.W."/>
            <person name="Terry A."/>
            <person name="Torto-Alalibo T.A."/>
            <person name="Win J."/>
            <person name="Xu Z."/>
            <person name="Zhang H."/>
            <person name="Grigoriev I.V."/>
            <person name="Rokhsar D.S."/>
            <person name="Boore J.L."/>
        </authorList>
    </citation>
    <scope>NUCLEOTIDE SEQUENCE [LARGE SCALE GENOMIC DNA]</scope>
    <source>
        <strain evidence="3 4">P6497</strain>
    </source>
</reference>
<dbReference type="EMBL" id="JH159155">
    <property type="protein sequence ID" value="EGZ16052.1"/>
    <property type="molecule type" value="Genomic_DNA"/>
</dbReference>
<accession>G4ZMT2</accession>
<dbReference type="RefSeq" id="XP_009529801.1">
    <property type="nucleotide sequence ID" value="XM_009531506.1"/>
</dbReference>
<dbReference type="InterPro" id="IPR010996">
    <property type="entry name" value="HHH_MUS81"/>
</dbReference>
<dbReference type="GO" id="GO:0003887">
    <property type="term" value="F:DNA-directed DNA polymerase activity"/>
    <property type="evidence" value="ECO:0007669"/>
    <property type="project" value="InterPro"/>
</dbReference>
<dbReference type="InterPro" id="IPR027421">
    <property type="entry name" value="DNA_pol_lamdba_lyase_dom_sf"/>
</dbReference>
<evidence type="ECO:0000259" key="2">
    <source>
        <dbReference type="Pfam" id="PF14716"/>
    </source>
</evidence>
<dbReference type="PANTHER" id="PTHR11276">
    <property type="entry name" value="DNA POLYMERASE TYPE-X FAMILY MEMBER"/>
    <property type="match status" value="1"/>
</dbReference>
<proteinExistence type="predicted"/>
<feature type="compositionally biased region" description="Acidic residues" evidence="1">
    <location>
        <begin position="424"/>
        <end position="442"/>
    </location>
</feature>
<evidence type="ECO:0000313" key="3">
    <source>
        <dbReference type="EMBL" id="EGZ16052.1"/>
    </source>
</evidence>
<dbReference type="GO" id="GO:0005634">
    <property type="term" value="C:nucleus"/>
    <property type="evidence" value="ECO:0007669"/>
    <property type="project" value="TreeGrafter"/>
</dbReference>
<feature type="domain" description="Crossover junction endonuclease MUS81-like HHH" evidence="2">
    <location>
        <begin position="351"/>
        <end position="421"/>
    </location>
</feature>